<sequence length="965" mass="110062">MLFDDLKELITRYENPEPEQLNLAERDIERLTSDFEYEPLARQIEEQKLTMQAKMHFYTWQTSLNRQIVSGSFLCKHFSTKTRSKIFEMANQSSARKYDNLVHFIEALYALRGSLEDKQEAQAVLQCIVLLTAYKTLAEASGTPKKEVKRPQPAADCVSSSAPKTANPANNPVSSYAELLKLLSTDPEFAVPEVIRVNQGINSRKEALQRLDNGEAVNSVAALISQLKHMCSMLVLDFSLYSYLAGTIKLSKTHMDNLNDLIHYLEHYTATSLKDFLESYLYIAPGKKTDVSALTCLLKNPLIIPLFEMKPELVKAISDRAMNNLIRENKVRGEFPVFILFLIFDEHFNYFQKQPRLVSLISKHYFLQKFSKLDNLSPAEYLMNRPDRRSFFTLNPGLINWLPSKLKITFEEHFSPRVSPVGIALRAQVPAIKSAPPAIKISTDIPETRKAAEAPLPDKIEEISQKMAETKLTEPTPPKPGKDKSSQPASQEQQISSWKKAIAQLFGEAQNLVISEVQRESDYFRLKIQPPEINSYWHVKTSKSVDRISRFYASKAWFESSIVRNISQLFTTGQVEVIEQQVLCKIAWTRTIKSEQLNKLAKKIMNALKTSSAEYHNALRKPVIVSKQEEIMEEHPAPAAPENLPKKQAFEKIPPAPKDPKPDQEPVVETVVADTRPIDFSGLKFDPRDVTLVYRDGLRARYKCSYLNAEHHSLLRNNEFWHFKLIQHFGASVMQASSASFLPFTAQFPVIAAQEYQNLPDDVIDMFIYAKEQMLVSSIYERLFPVLWYKEKSGRSLLHCIRETNSQQVIDSIFSFGIQFFQQQAIQVDPALIQSPLHWAICCNQGKEVISELLQNEPPHIPFAVGNYHYAAIHRAVYESAYEAVEGILEESLMQLSSVDSLNRTAFDIAYSKQDKFMLDLLGQYQSKAMRTQNSRFFVPQEPGIKQQAMHSIQEGTPSLEIMPL</sequence>
<feature type="compositionally biased region" description="Polar residues" evidence="1">
    <location>
        <begin position="158"/>
        <end position="170"/>
    </location>
</feature>
<reference evidence="2 4" key="1">
    <citation type="submission" date="2015-11" db="EMBL/GenBank/DDBJ databases">
        <title>Genomic analysis of 38 Legionella species identifies large and diverse effector repertoires.</title>
        <authorList>
            <person name="Burstein D."/>
            <person name="Amaro F."/>
            <person name="Zusman T."/>
            <person name="Lifshitz Z."/>
            <person name="Cohen O."/>
            <person name="Gilbert J.A."/>
            <person name="Pupko T."/>
            <person name="Shuman H.A."/>
            <person name="Segal G."/>
        </authorList>
    </citation>
    <scope>NUCLEOTIDE SEQUENCE [LARGE SCALE GENOMIC DNA]</scope>
    <source>
        <strain evidence="2 4">CDC#1407-AL-14</strain>
    </source>
</reference>
<evidence type="ECO:0000313" key="4">
    <source>
        <dbReference type="Proteomes" id="UP000054735"/>
    </source>
</evidence>
<evidence type="ECO:0000313" key="3">
    <source>
        <dbReference type="EMBL" id="STX31056.1"/>
    </source>
</evidence>
<dbReference type="SUPFAM" id="SSF48403">
    <property type="entry name" value="Ankyrin repeat"/>
    <property type="match status" value="1"/>
</dbReference>
<dbReference type="Proteomes" id="UP000255066">
    <property type="component" value="Unassembled WGS sequence"/>
</dbReference>
<protein>
    <submittedName>
        <fullName evidence="3">Uncharacterized protein</fullName>
    </submittedName>
</protein>
<name>A0A378I8D6_9GAMM</name>
<dbReference type="Proteomes" id="UP000054735">
    <property type="component" value="Unassembled WGS sequence"/>
</dbReference>
<feature type="region of interest" description="Disordered" evidence="1">
    <location>
        <begin position="469"/>
        <end position="493"/>
    </location>
</feature>
<gene>
    <name evidence="2" type="ORF">Lbir_2835</name>
    <name evidence="3" type="ORF">NCTC12437_00826</name>
</gene>
<dbReference type="InterPro" id="IPR036770">
    <property type="entry name" value="Ankyrin_rpt-contain_sf"/>
</dbReference>
<feature type="region of interest" description="Disordered" evidence="1">
    <location>
        <begin position="142"/>
        <end position="170"/>
    </location>
</feature>
<proteinExistence type="predicted"/>
<evidence type="ECO:0000313" key="2">
    <source>
        <dbReference type="EMBL" id="KTC68233.1"/>
    </source>
</evidence>
<dbReference type="EMBL" id="LNXT01000048">
    <property type="protein sequence ID" value="KTC68233.1"/>
    <property type="molecule type" value="Genomic_DNA"/>
</dbReference>
<dbReference type="STRING" id="28083.Lbir_2835"/>
<keyword evidence="4" id="KW-1185">Reference proteome</keyword>
<evidence type="ECO:0000256" key="1">
    <source>
        <dbReference type="SAM" id="MobiDB-lite"/>
    </source>
</evidence>
<dbReference type="EMBL" id="UGNW01000001">
    <property type="protein sequence ID" value="STX31056.1"/>
    <property type="molecule type" value="Genomic_DNA"/>
</dbReference>
<reference evidence="3 5" key="2">
    <citation type="submission" date="2018-06" db="EMBL/GenBank/DDBJ databases">
        <authorList>
            <consortium name="Pathogen Informatics"/>
            <person name="Doyle S."/>
        </authorList>
    </citation>
    <scope>NUCLEOTIDE SEQUENCE [LARGE SCALE GENOMIC DNA]</scope>
    <source>
        <strain evidence="3 5">NCTC12437</strain>
    </source>
</reference>
<dbReference type="Gene3D" id="1.25.40.20">
    <property type="entry name" value="Ankyrin repeat-containing domain"/>
    <property type="match status" value="1"/>
</dbReference>
<accession>A0A378I8D6</accession>
<evidence type="ECO:0000313" key="5">
    <source>
        <dbReference type="Proteomes" id="UP000255066"/>
    </source>
</evidence>
<organism evidence="3 5">
    <name type="scientific">Legionella birminghamensis</name>
    <dbReference type="NCBI Taxonomy" id="28083"/>
    <lineage>
        <taxon>Bacteria</taxon>
        <taxon>Pseudomonadati</taxon>
        <taxon>Pseudomonadota</taxon>
        <taxon>Gammaproteobacteria</taxon>
        <taxon>Legionellales</taxon>
        <taxon>Legionellaceae</taxon>
        <taxon>Legionella</taxon>
    </lineage>
</organism>
<dbReference type="AlphaFoldDB" id="A0A378I8D6"/>